<comment type="similarity">
    <text evidence="1">Belongs to the aldehyde dehydrogenase family.</text>
</comment>
<comment type="caution">
    <text evidence="4">The sequence shown here is derived from an EMBL/GenBank/DDBJ whole genome shotgun (WGS) entry which is preliminary data.</text>
</comment>
<name>A0A1E5R814_9ASCO</name>
<dbReference type="InParanoid" id="A0A1E5R814"/>
<organism evidence="4 5">
    <name type="scientific">Hanseniaspora osmophila</name>
    <dbReference type="NCBI Taxonomy" id="56408"/>
    <lineage>
        <taxon>Eukaryota</taxon>
        <taxon>Fungi</taxon>
        <taxon>Dikarya</taxon>
        <taxon>Ascomycota</taxon>
        <taxon>Saccharomycotina</taxon>
        <taxon>Saccharomycetes</taxon>
        <taxon>Saccharomycodales</taxon>
        <taxon>Saccharomycodaceae</taxon>
        <taxon>Hanseniaspora</taxon>
    </lineage>
</organism>
<dbReference type="InterPro" id="IPR016163">
    <property type="entry name" value="Ald_DH_C"/>
</dbReference>
<dbReference type="InterPro" id="IPR016161">
    <property type="entry name" value="Ald_DH/histidinol_DH"/>
</dbReference>
<dbReference type="GO" id="GO:0004030">
    <property type="term" value="F:aldehyde dehydrogenase [NAD(P)+] activity"/>
    <property type="evidence" value="ECO:0007669"/>
    <property type="project" value="UniProtKB-ARBA"/>
</dbReference>
<dbReference type="GO" id="GO:0046394">
    <property type="term" value="P:carboxylic acid biosynthetic process"/>
    <property type="evidence" value="ECO:0007669"/>
    <property type="project" value="UniProtKB-ARBA"/>
</dbReference>
<sequence length="525" mass="57385">MSYEKAESVKITLPNGLEYEQPIGLFINGEFVKPLKENSKPDLVTENPATGEALATIYTATPQDVENCISSTYDLFEKGSPISDESAEQWKNLDPRIRTEYLYKIGDYIEKNLDLIASIECADNGKAFALAKGDVQLAAQYFKSVSSMSSMNGRVVETGDKYMNYTLREPVGVCAAIIPFNFPFLIMVWKLCPALFAGNHMIIKPASTTPLSALYFGKICQEVGIPKGVVSVLAGSGRVVGDAMSTSEKIHKLSFTGSTGVGKSVATKATESNLKKVTMELGGKSGHIVFADAIRSKDPKDINSTMENICNGIFKNAGQICSSGSRVYVQDEVYELFLSEFKKYIESTIKIGNPFNKENYQGAINNKSQYNTILNYIDIGKDEGAKILTGGKALTKTSQGEETKGYFVEPTVFYDVNEEMRIVKEEIFGPVVSISKFSTANDVIAMVNNSEFGLGAGIQTKDLNTALKVSKKLQAGTVWINTYNDFDIGVPFGGFKQSGYGKEMGVEALEAYTHVKAVRIKLDDN</sequence>
<dbReference type="Gene3D" id="3.40.309.10">
    <property type="entry name" value="Aldehyde Dehydrogenase, Chain A, domain 2"/>
    <property type="match status" value="1"/>
</dbReference>
<dbReference type="STRING" id="56408.A0A1E5R814"/>
<evidence type="ECO:0000313" key="5">
    <source>
        <dbReference type="Proteomes" id="UP000095728"/>
    </source>
</evidence>
<dbReference type="Gene3D" id="3.40.605.10">
    <property type="entry name" value="Aldehyde Dehydrogenase, Chain A, domain 1"/>
    <property type="match status" value="1"/>
</dbReference>
<evidence type="ECO:0000313" key="4">
    <source>
        <dbReference type="EMBL" id="OEJ83047.1"/>
    </source>
</evidence>
<dbReference type="Pfam" id="PF00171">
    <property type="entry name" value="Aldedh"/>
    <property type="match status" value="1"/>
</dbReference>
<evidence type="ECO:0000259" key="3">
    <source>
        <dbReference type="Pfam" id="PF00171"/>
    </source>
</evidence>
<gene>
    <name evidence="4" type="ORF">AWRI3579_g3273</name>
</gene>
<keyword evidence="5" id="KW-1185">Reference proteome</keyword>
<accession>A0A1E5R814</accession>
<proteinExistence type="inferred from homology"/>
<feature type="unsure residue" description="D or N" evidence="4">
    <location>
        <position position="298"/>
    </location>
</feature>
<dbReference type="InterPro" id="IPR016162">
    <property type="entry name" value="Ald_DH_N"/>
</dbReference>
<dbReference type="Proteomes" id="UP000095728">
    <property type="component" value="Unassembled WGS sequence"/>
</dbReference>
<protein>
    <submittedName>
        <fullName evidence="4">Magnesium-activated aldehyde dehydrogenase, cytosolic</fullName>
    </submittedName>
</protein>
<dbReference type="FunFam" id="3.40.605.10:FF:000026">
    <property type="entry name" value="Aldehyde dehydrogenase, putative"/>
    <property type="match status" value="1"/>
</dbReference>
<evidence type="ECO:0000256" key="2">
    <source>
        <dbReference type="ARBA" id="ARBA00023002"/>
    </source>
</evidence>
<feature type="domain" description="Aldehyde dehydrogenase" evidence="3">
    <location>
        <begin position="42"/>
        <end position="518"/>
    </location>
</feature>
<dbReference type="EMBL" id="LPNM01000009">
    <property type="protein sequence ID" value="OEJ83047.1"/>
    <property type="molecule type" value="Genomic_DNA"/>
</dbReference>
<dbReference type="FunCoup" id="A0A1E5R814">
    <property type="interactions" value="964"/>
</dbReference>
<dbReference type="OrthoDB" id="310895at2759"/>
<dbReference type="PANTHER" id="PTHR11699">
    <property type="entry name" value="ALDEHYDE DEHYDROGENASE-RELATED"/>
    <property type="match status" value="1"/>
</dbReference>
<keyword evidence="2" id="KW-0560">Oxidoreductase</keyword>
<dbReference type="FunFam" id="3.40.605.10:FF:000007">
    <property type="entry name" value="NAD/NADP-dependent betaine aldehyde dehydrogenase"/>
    <property type="match status" value="1"/>
</dbReference>
<dbReference type="InterPro" id="IPR015590">
    <property type="entry name" value="Aldehyde_DH_dom"/>
</dbReference>
<dbReference type="SUPFAM" id="SSF53720">
    <property type="entry name" value="ALDH-like"/>
    <property type="match status" value="1"/>
</dbReference>
<evidence type="ECO:0000256" key="1">
    <source>
        <dbReference type="ARBA" id="ARBA00009986"/>
    </source>
</evidence>
<dbReference type="FunFam" id="3.40.309.10:FF:000012">
    <property type="entry name" value="Betaine aldehyde dehydrogenase"/>
    <property type="match status" value="1"/>
</dbReference>
<reference evidence="5" key="1">
    <citation type="journal article" date="2016" name="Genome Announc.">
        <title>Genome sequences of three species of Hanseniaspora isolated from spontaneous wine fermentations.</title>
        <authorList>
            <person name="Sternes P.R."/>
            <person name="Lee D."/>
            <person name="Kutyna D.R."/>
            <person name="Borneman A.R."/>
        </authorList>
    </citation>
    <scope>NUCLEOTIDE SEQUENCE [LARGE SCALE GENOMIC DNA]</scope>
    <source>
        <strain evidence="5">AWRI3579</strain>
    </source>
</reference>
<dbReference type="AlphaFoldDB" id="A0A1E5R814"/>